<name>A0ACB8VFA8_9TELE</name>
<gene>
    <name evidence="1" type="ORF">L3Q82_018710</name>
</gene>
<reference evidence="1" key="1">
    <citation type="submission" date="2022-04" db="EMBL/GenBank/DDBJ databases">
        <title>Jade perch genome.</title>
        <authorList>
            <person name="Chao B."/>
        </authorList>
    </citation>
    <scope>NUCLEOTIDE SEQUENCE</scope>
    <source>
        <strain evidence="1">CB-2022</strain>
    </source>
</reference>
<evidence type="ECO:0000313" key="2">
    <source>
        <dbReference type="Proteomes" id="UP000831701"/>
    </source>
</evidence>
<sequence length="200" mass="21923">KQTSWDEPDKPACDSTRKRINKRECTISDTARQSQGQGREAERHLSTHYELAVADREQQQQRSGRRLAVMSASALFKFKVVDARSLVPVVAATPEPSGCHQAEGRSPIGPCWPVGLLTQLTNGYRQAKQAAAQDGPGGKNFGSGRSSCGWGAVDLDWGHCRTRWKKYFEDLLNPTDLPSSEEAEAGDSEGGLVHHPSRSH</sequence>
<dbReference type="EMBL" id="CM041552">
    <property type="protein sequence ID" value="KAI3354175.1"/>
    <property type="molecule type" value="Genomic_DNA"/>
</dbReference>
<proteinExistence type="predicted"/>
<protein>
    <submittedName>
        <fullName evidence="1">Uncharacterized protein</fullName>
    </submittedName>
</protein>
<dbReference type="Proteomes" id="UP000831701">
    <property type="component" value="Chromosome 22"/>
</dbReference>
<comment type="caution">
    <text evidence="1">The sequence shown here is derived from an EMBL/GenBank/DDBJ whole genome shotgun (WGS) entry which is preliminary data.</text>
</comment>
<evidence type="ECO:0000313" key="1">
    <source>
        <dbReference type="EMBL" id="KAI3354175.1"/>
    </source>
</evidence>
<keyword evidence="2" id="KW-1185">Reference proteome</keyword>
<accession>A0ACB8VFA8</accession>
<feature type="non-terminal residue" evidence="1">
    <location>
        <position position="1"/>
    </location>
</feature>
<organism evidence="1 2">
    <name type="scientific">Scortum barcoo</name>
    <name type="common">barcoo grunter</name>
    <dbReference type="NCBI Taxonomy" id="214431"/>
    <lineage>
        <taxon>Eukaryota</taxon>
        <taxon>Metazoa</taxon>
        <taxon>Chordata</taxon>
        <taxon>Craniata</taxon>
        <taxon>Vertebrata</taxon>
        <taxon>Euteleostomi</taxon>
        <taxon>Actinopterygii</taxon>
        <taxon>Neopterygii</taxon>
        <taxon>Teleostei</taxon>
        <taxon>Neoteleostei</taxon>
        <taxon>Acanthomorphata</taxon>
        <taxon>Eupercaria</taxon>
        <taxon>Centrarchiformes</taxon>
        <taxon>Terapontoidei</taxon>
        <taxon>Terapontidae</taxon>
        <taxon>Scortum</taxon>
    </lineage>
</organism>